<protein>
    <recommendedName>
        <fullName evidence="11">ATP synthase subunit a</fullName>
    </recommendedName>
</protein>
<dbReference type="EMBL" id="HM600784">
    <property type="protein sequence ID" value="ADK97596.1"/>
    <property type="molecule type" value="Genomic_DNA"/>
</dbReference>
<comment type="similarity">
    <text evidence="2">Belongs to the ATPase A chain family.</text>
</comment>
<evidence type="ECO:0000256" key="2">
    <source>
        <dbReference type="ARBA" id="ARBA00006810"/>
    </source>
</evidence>
<dbReference type="InterPro" id="IPR000568">
    <property type="entry name" value="ATP_synth_F0_asu"/>
</dbReference>
<evidence type="ECO:0000256" key="5">
    <source>
        <dbReference type="ARBA" id="ARBA00022692"/>
    </source>
</evidence>
<dbReference type="GO" id="GO:0016787">
    <property type="term" value="F:hydrolase activity"/>
    <property type="evidence" value="ECO:0007669"/>
    <property type="project" value="UniProtKB-KW"/>
</dbReference>
<sequence length="219" mass="24810">MMNSLFESFDPLLSAFNFNLLAYILPILFPLSKNISFHSNRFSTLTKSLNSYLFSEFSASTSSAHNKMKTLFLASIFYFILLLNLTGLIPFVYTMTSQMMNTLSLALPFWLGFILFSMLNNTNHFLSHLVPLSTPLLLSQFMTLIESVSQIIRPITLSVRLCANMTAGHILMALSSQPIFLLNFFSSILMILLILEIAVAFIQSYVFTMLLSMYISETL</sequence>
<keyword evidence="5 12" id="KW-0812">Transmembrane</keyword>
<keyword evidence="13" id="KW-0378">Hydrolase</keyword>
<dbReference type="Gene3D" id="1.20.120.220">
    <property type="entry name" value="ATP synthase, F0 complex, subunit A"/>
    <property type="match status" value="1"/>
</dbReference>
<dbReference type="GO" id="GO:0046933">
    <property type="term" value="F:proton-transporting ATP synthase activity, rotational mechanism"/>
    <property type="evidence" value="ECO:0007669"/>
    <property type="project" value="TreeGrafter"/>
</dbReference>
<evidence type="ECO:0000256" key="6">
    <source>
        <dbReference type="ARBA" id="ARBA00022781"/>
    </source>
</evidence>
<evidence type="ECO:0000256" key="12">
    <source>
        <dbReference type="SAM" id="Phobius"/>
    </source>
</evidence>
<feature type="transmembrane region" description="Helical" evidence="12">
    <location>
        <begin position="71"/>
        <end position="93"/>
    </location>
</feature>
<evidence type="ECO:0000256" key="11">
    <source>
        <dbReference type="RuleBase" id="RU004450"/>
    </source>
</evidence>
<dbReference type="SUPFAM" id="SSF81336">
    <property type="entry name" value="F1F0 ATP synthase subunit A"/>
    <property type="match status" value="1"/>
</dbReference>
<dbReference type="InterPro" id="IPR023011">
    <property type="entry name" value="ATP_synth_F0_asu_AS"/>
</dbReference>
<keyword evidence="3" id="KW-0813">Transport</keyword>
<evidence type="ECO:0000256" key="4">
    <source>
        <dbReference type="ARBA" id="ARBA00022547"/>
    </source>
</evidence>
<keyword evidence="9 12" id="KW-0472">Membrane</keyword>
<geneLocation type="mitochondrion" evidence="13"/>
<accession>F8RJB4</accession>
<keyword evidence="8" id="KW-0406">Ion transport</keyword>
<dbReference type="Pfam" id="PF00119">
    <property type="entry name" value="ATP-synt_A"/>
    <property type="match status" value="1"/>
</dbReference>
<evidence type="ECO:0000256" key="1">
    <source>
        <dbReference type="ARBA" id="ARBA00004141"/>
    </source>
</evidence>
<evidence type="ECO:0000256" key="3">
    <source>
        <dbReference type="ARBA" id="ARBA00022448"/>
    </source>
</evidence>
<dbReference type="AlphaFoldDB" id="F8RJB4"/>
<reference evidence="13" key="1">
    <citation type="journal article" date="2010" name="Genome Biol. Evol.">
        <title>Ecdysozoan mitogenomics: evidence for a common origin of the legged invertebrates, the Panarthropoda.</title>
        <authorList>
            <person name="Rota-Stabelli O."/>
            <person name="Kayal E."/>
            <person name="Gleeson D."/>
            <person name="Daub J."/>
            <person name="Boore J.L."/>
            <person name="Telford M.J."/>
            <person name="Pisani D."/>
            <person name="Blaxter M."/>
            <person name="Lavrov D.V."/>
        </authorList>
    </citation>
    <scope>NUCLEOTIDE SEQUENCE</scope>
</reference>
<evidence type="ECO:0000256" key="8">
    <source>
        <dbReference type="ARBA" id="ARBA00023065"/>
    </source>
</evidence>
<dbReference type="PANTHER" id="PTHR11410:SF0">
    <property type="entry name" value="ATP SYNTHASE SUBUNIT A"/>
    <property type="match status" value="1"/>
</dbReference>
<organism evidence="13">
    <name type="scientific">Thulinius sp. DVL-2010</name>
    <dbReference type="NCBI Taxonomy" id="867920"/>
    <lineage>
        <taxon>Eukaryota</taxon>
        <taxon>Metazoa</taxon>
        <taxon>Ecdysozoa</taxon>
        <taxon>Tardigrada</taxon>
        <taxon>Eutardigrada</taxon>
        <taxon>Parachela</taxon>
        <taxon>Isohypsibioidea</taxon>
        <taxon>Doryphoribiidae</taxon>
        <taxon>Thulinius</taxon>
    </lineage>
</organism>
<dbReference type="RefSeq" id="YP_004734070.1">
    <property type="nucleotide sequence ID" value="NC_015829.1"/>
</dbReference>
<dbReference type="GeneID" id="10965361"/>
<proteinExistence type="inferred from homology"/>
<keyword evidence="13" id="KW-0496">Mitochondrion</keyword>
<dbReference type="InterPro" id="IPR045083">
    <property type="entry name" value="ATP_synth_F0_asu_bact/mt"/>
</dbReference>
<dbReference type="NCBIfam" id="TIGR01131">
    <property type="entry name" value="ATP_synt_6_or_A"/>
    <property type="match status" value="1"/>
</dbReference>
<dbReference type="CDD" id="cd00310">
    <property type="entry name" value="ATP-synt_Fo_a_6"/>
    <property type="match status" value="1"/>
</dbReference>
<evidence type="ECO:0000256" key="9">
    <source>
        <dbReference type="ARBA" id="ARBA00023136"/>
    </source>
</evidence>
<dbReference type="InterPro" id="IPR035908">
    <property type="entry name" value="F0_ATP_A_sf"/>
</dbReference>
<keyword evidence="6" id="KW-0375">Hydrogen ion transport</keyword>
<keyword evidence="7 12" id="KW-1133">Transmembrane helix</keyword>
<dbReference type="PROSITE" id="PS00449">
    <property type="entry name" value="ATPASE_A"/>
    <property type="match status" value="1"/>
</dbReference>
<dbReference type="PANTHER" id="PTHR11410">
    <property type="entry name" value="ATP SYNTHASE SUBUNIT A"/>
    <property type="match status" value="1"/>
</dbReference>
<evidence type="ECO:0000256" key="7">
    <source>
        <dbReference type="ARBA" id="ARBA00022989"/>
    </source>
</evidence>
<dbReference type="CTD" id="4508"/>
<gene>
    <name evidence="13" type="primary">atp6</name>
</gene>
<feature type="transmembrane region" description="Helical" evidence="12">
    <location>
        <begin position="12"/>
        <end position="31"/>
    </location>
</feature>
<evidence type="ECO:0000313" key="13">
    <source>
        <dbReference type="EMBL" id="ADK97596.1"/>
    </source>
</evidence>
<feature type="transmembrane region" description="Helical" evidence="12">
    <location>
        <begin position="99"/>
        <end position="118"/>
    </location>
</feature>
<name>F8RJB4_9BILA</name>
<feature type="transmembrane region" description="Helical" evidence="12">
    <location>
        <begin position="181"/>
        <end position="206"/>
    </location>
</feature>
<keyword evidence="4" id="KW-0138">CF(0)</keyword>
<keyword evidence="10" id="KW-0066">ATP synthesis</keyword>
<dbReference type="PRINTS" id="PR00123">
    <property type="entry name" value="ATPASEA"/>
</dbReference>
<dbReference type="GO" id="GO:0045259">
    <property type="term" value="C:proton-transporting ATP synthase complex"/>
    <property type="evidence" value="ECO:0007669"/>
    <property type="project" value="UniProtKB-KW"/>
</dbReference>
<comment type="subcellular location">
    <subcellularLocation>
        <location evidence="1">Membrane</location>
        <topology evidence="1">Multi-pass membrane protein</topology>
    </subcellularLocation>
    <subcellularLocation>
        <location evidence="11">Mitochondrion inner membrane</location>
        <topology evidence="11">Multi-pass membrane protein</topology>
    </subcellularLocation>
</comment>
<dbReference type="GO" id="GO:0005743">
    <property type="term" value="C:mitochondrial inner membrane"/>
    <property type="evidence" value="ECO:0007669"/>
    <property type="project" value="UniProtKB-SubCell"/>
</dbReference>
<evidence type="ECO:0000256" key="10">
    <source>
        <dbReference type="ARBA" id="ARBA00023310"/>
    </source>
</evidence>